<evidence type="ECO:0000313" key="15">
    <source>
        <dbReference type="Proteomes" id="UP000244855"/>
    </source>
</evidence>
<dbReference type="CDD" id="cd03244">
    <property type="entry name" value="ABCC_MRP_domain2"/>
    <property type="match status" value="1"/>
</dbReference>
<dbReference type="SUPFAM" id="SSF90123">
    <property type="entry name" value="ABC transporter transmembrane region"/>
    <property type="match status" value="2"/>
</dbReference>
<dbReference type="FunFam" id="3.40.50.300:FF:000825">
    <property type="entry name" value="ABC bile acid transporter"/>
    <property type="match status" value="1"/>
</dbReference>
<feature type="transmembrane region" description="Helical" evidence="11">
    <location>
        <begin position="1125"/>
        <end position="1144"/>
    </location>
</feature>
<dbReference type="Pfam" id="PF00005">
    <property type="entry name" value="ABC_tran"/>
    <property type="match status" value="2"/>
</dbReference>
<feature type="transmembrane region" description="Helical" evidence="11">
    <location>
        <begin position="1041"/>
        <end position="1060"/>
    </location>
</feature>
<feature type="transmembrane region" description="Helical" evidence="11">
    <location>
        <begin position="122"/>
        <end position="140"/>
    </location>
</feature>
<dbReference type="PROSITE" id="PS50929">
    <property type="entry name" value="ABC_TM1F"/>
    <property type="match status" value="2"/>
</dbReference>
<dbReference type="PROSITE" id="PS50893">
    <property type="entry name" value="ABC_TRANSPORTER_2"/>
    <property type="match status" value="2"/>
</dbReference>
<dbReference type="PANTHER" id="PTHR24223:SF353">
    <property type="entry name" value="ABC TRANSPORTER ATP-BINDING PROTEIN_PERMEASE VMR1-RELATED"/>
    <property type="match status" value="1"/>
</dbReference>
<feature type="domain" description="ABC transmembrane type-1" evidence="13">
    <location>
        <begin position="226"/>
        <end position="521"/>
    </location>
</feature>
<feature type="transmembrane region" description="Helical" evidence="11">
    <location>
        <begin position="457"/>
        <end position="482"/>
    </location>
</feature>
<dbReference type="FunFam" id="1.20.1560.10:FF:000013">
    <property type="entry name" value="ABC transporter C family member 2"/>
    <property type="match status" value="1"/>
</dbReference>
<dbReference type="CDD" id="cd18596">
    <property type="entry name" value="ABC_6TM_VMR1_D1_like"/>
    <property type="match status" value="1"/>
</dbReference>
<keyword evidence="7" id="KW-0067">ATP-binding</keyword>
<evidence type="ECO:0000256" key="1">
    <source>
        <dbReference type="ARBA" id="ARBA00004141"/>
    </source>
</evidence>
<evidence type="ECO:0000256" key="5">
    <source>
        <dbReference type="ARBA" id="ARBA00022737"/>
    </source>
</evidence>
<keyword evidence="10" id="KW-0325">Glycoprotein</keyword>
<evidence type="ECO:0000256" key="6">
    <source>
        <dbReference type="ARBA" id="ARBA00022741"/>
    </source>
</evidence>
<keyword evidence="3" id="KW-0813">Transport</keyword>
<comment type="similarity">
    <text evidence="2">Belongs to the ABC transporter superfamily. ABCC family. Conjugate transporter (TC 3.A.1.208) subfamily.</text>
</comment>
<dbReference type="PANTHER" id="PTHR24223">
    <property type="entry name" value="ATP-BINDING CASSETTE SUB-FAMILY C"/>
    <property type="match status" value="1"/>
</dbReference>
<feature type="domain" description="ABC transporter" evidence="12">
    <location>
        <begin position="565"/>
        <end position="816"/>
    </location>
</feature>
<proteinExistence type="inferred from homology"/>
<dbReference type="OrthoDB" id="6500128at2759"/>
<dbReference type="InterPro" id="IPR011527">
    <property type="entry name" value="ABC1_TM_dom"/>
</dbReference>
<dbReference type="SMART" id="SM00382">
    <property type="entry name" value="AAA"/>
    <property type="match status" value="2"/>
</dbReference>
<evidence type="ECO:0000256" key="2">
    <source>
        <dbReference type="ARBA" id="ARBA00009726"/>
    </source>
</evidence>
<evidence type="ECO:0000259" key="13">
    <source>
        <dbReference type="PROSITE" id="PS50929"/>
    </source>
</evidence>
<feature type="transmembrane region" description="Helical" evidence="11">
    <location>
        <begin position="379"/>
        <end position="397"/>
    </location>
</feature>
<dbReference type="STRING" id="97972.A0A2V1DYH1"/>
<organism evidence="14 15">
    <name type="scientific">Periconia macrospinosa</name>
    <dbReference type="NCBI Taxonomy" id="97972"/>
    <lineage>
        <taxon>Eukaryota</taxon>
        <taxon>Fungi</taxon>
        <taxon>Dikarya</taxon>
        <taxon>Ascomycota</taxon>
        <taxon>Pezizomycotina</taxon>
        <taxon>Dothideomycetes</taxon>
        <taxon>Pleosporomycetidae</taxon>
        <taxon>Pleosporales</taxon>
        <taxon>Massarineae</taxon>
        <taxon>Periconiaceae</taxon>
        <taxon>Periconia</taxon>
    </lineage>
</organism>
<dbReference type="InterPro" id="IPR036640">
    <property type="entry name" value="ABC1_TM_sf"/>
</dbReference>
<dbReference type="FunFam" id="3.40.50.300:FF:000610">
    <property type="entry name" value="Multidrug resistance-associated ABC transporter"/>
    <property type="match status" value="1"/>
</dbReference>
<keyword evidence="4 11" id="KW-0812">Transmembrane</keyword>
<dbReference type="GO" id="GO:0140359">
    <property type="term" value="F:ABC-type transporter activity"/>
    <property type="evidence" value="ECO:0007669"/>
    <property type="project" value="InterPro"/>
</dbReference>
<dbReference type="InterPro" id="IPR050173">
    <property type="entry name" value="ABC_transporter_C-like"/>
</dbReference>
<comment type="subcellular location">
    <subcellularLocation>
        <location evidence="1">Membrane</location>
        <topology evidence="1">Multi-pass membrane protein</topology>
    </subcellularLocation>
</comment>
<dbReference type="GO" id="GO:0000329">
    <property type="term" value="C:fungal-type vacuole membrane"/>
    <property type="evidence" value="ECO:0007669"/>
    <property type="project" value="TreeGrafter"/>
</dbReference>
<sequence>MSAVSALDEPEIVASLAALHTRKSIRRRILSLFEAILLGRLLQLSWHNRQAGSPSIDYYFWPLLGVIFVIGLSARSDSTNLRLAARTNSAFLYTIRWLMAIWVVYAQRVQGHRVLAIPDSDLPFATLTTLLLFVLFIWPWSLPEEGVGYPDATRETYSSLLGMSSFAWVDNLLVTGWFSNKVRLDQIPTLSPPDLAATNVHGFRSSSKKGASLLSRILRHFRTPLIIQAVWASIHGVLSFVPTLLLQSILEQVERSTEISAKQSWIQVALLFFCTLLASTAESRSVWLGQKVGFRLKSIMTTEIYTKALRRTTNVQPMNSKIPGDSVNTRADVGAILNLLTTDASKVADAGANMHQVWSSVPVQVFVAIVLLYRTLGPSIFAGVALMAAMIPINSRIAQRFGAIQMQVMAASDNRIQSTTEMVRNIRIIKFFAWEPHFEQTIENDRAKELQTLRSRFILWSIAASIWYAMPLLITFASFFVYGVILRQPLTTSLAFTSLSLFNLLKMPLDNFVGMITRVQDTLTSIRRIETFLREEETEKYSQLAQTDFSSSGTLGFEHATFKWVHTIDGSSGKRDNPAAGKLSSDRIWGFSLKNLNVKFARGKLNVITGPTGSGKSSVLHALLGEMKLIQGHVLMPAAVDRVELEADWNGLIDSIAYCAQEAWLMNDSVRNNIIFGSHYVEDRYKAVLEACALGTDLQTLTDGDLTRVGERGVSLSGGQKQRIALARAVYSNASHLLLDDCFSALDSHTARWIFQKCLKGPLVNGRTVILATHNAALTAADAAFVVVLREGQVVASGSAIEIKRSANLPEFENLISQEPVTDHRSQIIENELEPHLKPANFERESVEIIQGNITEGFSEDPSDETQADGSIPWLTVFRYLRSMGGLMFWAFLVLSFIGQQFGAIATNWWVQVLCNAYVTARQQATTTPSKHAQGINIAYYFGLYASIIILYIQVGFARLVLISYGSLRASAGTHRTLIKSIMGATFAFFDKVSFGQIINRFSRDLQMVDQDLAVLALATLHFLVALFGFVVLIVITTPAFIVPGILIGIAYYLTGAIYITGTRNIKQIDTAQRTPLYQHFGESLSGIVTIRAYGAVSQYQAGNMIRIDNANRPSFFLSATERWLAFRLGLIGAIVTLCASSFAILGKGKLSSGEIGLTMSYVITFSEHVLWLIRYHMANLENMTALKRVQEYMRLPQEALAVIESVQLPKDWPNQGIVQYECVSARYDLGQELVLRNISFTANARERVGVVGRTGAGKSSLALTLLRGLEVESGRIKIDGMDTKEIGLRALRHAVAFVPQDPTLFSGTLRSNLDPFDDYSDEEMLAALEIVGLHALSDEGDGLPGHHNKFTDLSFTFAESGSNISQGQRQLICIARALLKKPKIVLLDEATASIDHKTDLKIQACVRELDATVITIAHRIRTVIDYDKIVVLDAGEVKECDHPWKLLQNKKSEFHNMCTALSDGDSLFRLAEAAWHSDRRASLQRNDFVGT</sequence>
<keyword evidence="15" id="KW-1185">Reference proteome</keyword>
<evidence type="ECO:0000313" key="14">
    <source>
        <dbReference type="EMBL" id="PVI02265.1"/>
    </source>
</evidence>
<dbReference type="GO" id="GO:0005524">
    <property type="term" value="F:ATP binding"/>
    <property type="evidence" value="ECO:0007669"/>
    <property type="project" value="UniProtKB-KW"/>
</dbReference>
<feature type="transmembrane region" description="Helical" evidence="11">
    <location>
        <begin position="887"/>
        <end position="911"/>
    </location>
</feature>
<feature type="transmembrane region" description="Helical" evidence="11">
    <location>
        <begin position="160"/>
        <end position="178"/>
    </location>
</feature>
<dbReference type="FunFam" id="1.20.1560.10:FF:000006">
    <property type="entry name" value="ATP-binding cassette, sub-family C (CFTR/MRP), member 9"/>
    <property type="match status" value="1"/>
</dbReference>
<dbReference type="GO" id="GO:0016887">
    <property type="term" value="F:ATP hydrolysis activity"/>
    <property type="evidence" value="ECO:0007669"/>
    <property type="project" value="InterPro"/>
</dbReference>
<evidence type="ECO:0000259" key="12">
    <source>
        <dbReference type="PROSITE" id="PS50893"/>
    </source>
</evidence>
<dbReference type="InterPro" id="IPR003439">
    <property type="entry name" value="ABC_transporter-like_ATP-bd"/>
</dbReference>
<protein>
    <submittedName>
        <fullName evidence="14">P-loop containing nucleoside triphosphate hydrolase protein</fullName>
    </submittedName>
</protein>
<dbReference type="Proteomes" id="UP000244855">
    <property type="component" value="Unassembled WGS sequence"/>
</dbReference>
<evidence type="ECO:0000256" key="8">
    <source>
        <dbReference type="ARBA" id="ARBA00022989"/>
    </source>
</evidence>
<dbReference type="CDD" id="cd03250">
    <property type="entry name" value="ABCC_MRP_domain1"/>
    <property type="match status" value="1"/>
</dbReference>
<evidence type="ECO:0000256" key="7">
    <source>
        <dbReference type="ARBA" id="ARBA00022840"/>
    </source>
</evidence>
<feature type="domain" description="ABC transmembrane type-1" evidence="13">
    <location>
        <begin position="891"/>
        <end position="1176"/>
    </location>
</feature>
<feature type="transmembrane region" description="Helical" evidence="11">
    <location>
        <begin position="58"/>
        <end position="74"/>
    </location>
</feature>
<dbReference type="InterPro" id="IPR027417">
    <property type="entry name" value="P-loop_NTPase"/>
</dbReference>
<feature type="domain" description="ABC transporter" evidence="12">
    <location>
        <begin position="1219"/>
        <end position="1460"/>
    </location>
</feature>
<evidence type="ECO:0000256" key="9">
    <source>
        <dbReference type="ARBA" id="ARBA00023136"/>
    </source>
</evidence>
<keyword evidence="8 11" id="KW-1133">Transmembrane helix</keyword>
<dbReference type="EMBL" id="KZ805345">
    <property type="protein sequence ID" value="PVI02265.1"/>
    <property type="molecule type" value="Genomic_DNA"/>
</dbReference>
<feature type="transmembrane region" description="Helical" evidence="11">
    <location>
        <begin position="1013"/>
        <end position="1035"/>
    </location>
</feature>
<dbReference type="InterPro" id="IPR003593">
    <property type="entry name" value="AAA+_ATPase"/>
</dbReference>
<dbReference type="Gene3D" id="1.20.1560.10">
    <property type="entry name" value="ABC transporter type 1, transmembrane domain"/>
    <property type="match status" value="2"/>
</dbReference>
<evidence type="ECO:0000256" key="4">
    <source>
        <dbReference type="ARBA" id="ARBA00022692"/>
    </source>
</evidence>
<dbReference type="PROSITE" id="PS00211">
    <property type="entry name" value="ABC_TRANSPORTER_1"/>
    <property type="match status" value="2"/>
</dbReference>
<dbReference type="Pfam" id="PF00664">
    <property type="entry name" value="ABC_membrane"/>
    <property type="match status" value="2"/>
</dbReference>
<evidence type="ECO:0000256" key="11">
    <source>
        <dbReference type="SAM" id="Phobius"/>
    </source>
</evidence>
<evidence type="ECO:0000256" key="10">
    <source>
        <dbReference type="ARBA" id="ARBA00023180"/>
    </source>
</evidence>
<dbReference type="SUPFAM" id="SSF52540">
    <property type="entry name" value="P-loop containing nucleoside triphosphate hydrolases"/>
    <property type="match status" value="2"/>
</dbReference>
<keyword evidence="5" id="KW-0677">Repeat</keyword>
<evidence type="ECO:0000256" key="3">
    <source>
        <dbReference type="ARBA" id="ARBA00022448"/>
    </source>
</evidence>
<dbReference type="Gene3D" id="3.40.50.300">
    <property type="entry name" value="P-loop containing nucleotide triphosphate hydrolases"/>
    <property type="match status" value="2"/>
</dbReference>
<dbReference type="InterPro" id="IPR017871">
    <property type="entry name" value="ABC_transporter-like_CS"/>
</dbReference>
<keyword evidence="14" id="KW-0378">Hydrolase</keyword>
<gene>
    <name evidence="14" type="ORF">DM02DRAFT_727346</name>
</gene>
<keyword evidence="9 11" id="KW-0472">Membrane</keyword>
<keyword evidence="6" id="KW-0547">Nucleotide-binding</keyword>
<reference evidence="14 15" key="1">
    <citation type="journal article" date="2018" name="Sci. Rep.">
        <title>Comparative genomics provides insights into the lifestyle and reveals functional heterogeneity of dark septate endophytic fungi.</title>
        <authorList>
            <person name="Knapp D.G."/>
            <person name="Nemeth J.B."/>
            <person name="Barry K."/>
            <person name="Hainaut M."/>
            <person name="Henrissat B."/>
            <person name="Johnson J."/>
            <person name="Kuo A."/>
            <person name="Lim J.H.P."/>
            <person name="Lipzen A."/>
            <person name="Nolan M."/>
            <person name="Ohm R.A."/>
            <person name="Tamas L."/>
            <person name="Grigoriev I.V."/>
            <person name="Spatafora J.W."/>
            <person name="Nagy L.G."/>
            <person name="Kovacs G.M."/>
        </authorList>
    </citation>
    <scope>NUCLEOTIDE SEQUENCE [LARGE SCALE GENOMIC DNA]</scope>
    <source>
        <strain evidence="14 15">DSE2036</strain>
    </source>
</reference>
<dbReference type="CDD" id="cd18604">
    <property type="entry name" value="ABC_6TM_VMR1_D2_like"/>
    <property type="match status" value="1"/>
</dbReference>
<accession>A0A2V1DYH1</accession>
<name>A0A2V1DYH1_9PLEO</name>
<feature type="transmembrane region" description="Helical" evidence="11">
    <location>
        <begin position="938"/>
        <end position="962"/>
    </location>
</feature>